<dbReference type="STRING" id="305507.SAMN04489724_4069"/>
<dbReference type="InterPro" id="IPR002213">
    <property type="entry name" value="UDP_glucos_trans"/>
</dbReference>
<accession>A0A1I7DK55</accession>
<dbReference type="FunFam" id="3.40.50.2000:FF:000009">
    <property type="entry name" value="Sterol 3-beta-glucosyltransferase UGT80A2"/>
    <property type="match status" value="1"/>
</dbReference>
<dbReference type="InterPro" id="IPR010610">
    <property type="entry name" value="EryCIII-like_C"/>
</dbReference>
<dbReference type="PANTHER" id="PTHR48050">
    <property type="entry name" value="STEROL 3-BETA-GLUCOSYLTRANSFERASE"/>
    <property type="match status" value="1"/>
</dbReference>
<dbReference type="Pfam" id="PF06722">
    <property type="entry name" value="EryCIII-like_C"/>
    <property type="match status" value="1"/>
</dbReference>
<keyword evidence="4" id="KW-1185">Reference proteome</keyword>
<dbReference type="Gene3D" id="3.40.50.2000">
    <property type="entry name" value="Glycogen Phosphorylase B"/>
    <property type="match status" value="2"/>
</dbReference>
<dbReference type="Pfam" id="PF03033">
    <property type="entry name" value="Glyco_transf_28"/>
    <property type="match status" value="1"/>
</dbReference>
<dbReference type="Proteomes" id="UP000199673">
    <property type="component" value="Unassembled WGS sequence"/>
</dbReference>
<sequence>MKTLFAALGTRGDIEPFLAQAEIFAEAGQEVICLFPEQFRETVTQLGYEFIGFDRGFLELLESQSGKNIMGGGGNVWNQLKNYFKLAKSSLSLQHLLIAQQRDALKNLNPDRIVFHAKCLYFILAAMADPARFTFLTPIPCLTHPSSEYPHIGFGKWKPFGKALNLKSYNLVNGARRLAMKKFLGQYYSDFPSLKISSKSIKNFELNGLRTIYSISPSLFPRPINWPETARIVGYYFRNQVNKFQPSRELEEWLEKYPKAVLVTFGSMSNTKPAEHSKTIIELLQKHQIPAIVNTSWGGLEKVEGSGESIFYVNQIPYDWILPKLYGMIHHGGSGTTHQGAAHGCVQLIVPHIIDQYFWNRILENRGLGPLGKSIHDLDVQKFEIALEDFWTNPSYAENAKRISGMVKLETNRDTVLNLVLNPKSS</sequence>
<name>A0A1I7DK55_9BACT</name>
<organism evidence="3 4">
    <name type="scientific">Algoriphagus locisalis</name>
    <dbReference type="NCBI Taxonomy" id="305507"/>
    <lineage>
        <taxon>Bacteria</taxon>
        <taxon>Pseudomonadati</taxon>
        <taxon>Bacteroidota</taxon>
        <taxon>Cytophagia</taxon>
        <taxon>Cytophagales</taxon>
        <taxon>Cyclobacteriaceae</taxon>
        <taxon>Algoriphagus</taxon>
    </lineage>
</organism>
<dbReference type="PANTHER" id="PTHR48050:SF13">
    <property type="entry name" value="STEROL 3-BETA-GLUCOSYLTRANSFERASE UGT80A2"/>
    <property type="match status" value="1"/>
</dbReference>
<protein>
    <submittedName>
        <fullName evidence="3">UDP:flavonoid glycosyltransferase YjiC, YdhE family</fullName>
    </submittedName>
</protein>
<dbReference type="GO" id="GO:0033072">
    <property type="term" value="P:vancomycin biosynthetic process"/>
    <property type="evidence" value="ECO:0007669"/>
    <property type="project" value="UniProtKB-ARBA"/>
</dbReference>
<evidence type="ECO:0000259" key="2">
    <source>
        <dbReference type="Pfam" id="PF06722"/>
    </source>
</evidence>
<dbReference type="InterPro" id="IPR050426">
    <property type="entry name" value="Glycosyltransferase_28"/>
</dbReference>
<dbReference type="AlphaFoldDB" id="A0A1I7DK55"/>
<dbReference type="InterPro" id="IPR004276">
    <property type="entry name" value="GlycoTrans_28_N"/>
</dbReference>
<dbReference type="SUPFAM" id="SSF53756">
    <property type="entry name" value="UDP-Glycosyltransferase/glycogen phosphorylase"/>
    <property type="match status" value="1"/>
</dbReference>
<feature type="domain" description="Glycosyltransferase family 28 N-terminal" evidence="1">
    <location>
        <begin position="4"/>
        <end position="89"/>
    </location>
</feature>
<dbReference type="OrthoDB" id="9805366at2"/>
<reference evidence="4" key="1">
    <citation type="submission" date="2016-10" db="EMBL/GenBank/DDBJ databases">
        <authorList>
            <person name="Varghese N."/>
            <person name="Submissions S."/>
        </authorList>
    </citation>
    <scope>NUCLEOTIDE SEQUENCE [LARGE SCALE GENOMIC DNA]</scope>
    <source>
        <strain evidence="4">DSM 23445</strain>
    </source>
</reference>
<dbReference type="CDD" id="cd03784">
    <property type="entry name" value="GT1_Gtf-like"/>
    <property type="match status" value="1"/>
</dbReference>
<gene>
    <name evidence="3" type="ORF">SAMN04489724_4069</name>
</gene>
<proteinExistence type="predicted"/>
<dbReference type="GO" id="GO:0016758">
    <property type="term" value="F:hexosyltransferase activity"/>
    <property type="evidence" value="ECO:0007669"/>
    <property type="project" value="InterPro"/>
</dbReference>
<dbReference type="GO" id="GO:0008194">
    <property type="term" value="F:UDP-glycosyltransferase activity"/>
    <property type="evidence" value="ECO:0007669"/>
    <property type="project" value="InterPro"/>
</dbReference>
<evidence type="ECO:0000313" key="4">
    <source>
        <dbReference type="Proteomes" id="UP000199673"/>
    </source>
</evidence>
<dbReference type="RefSeq" id="WP_091696794.1">
    <property type="nucleotide sequence ID" value="NZ_FPBF01000007.1"/>
</dbReference>
<dbReference type="EMBL" id="FPBF01000007">
    <property type="protein sequence ID" value="SFU12069.1"/>
    <property type="molecule type" value="Genomic_DNA"/>
</dbReference>
<evidence type="ECO:0000313" key="3">
    <source>
        <dbReference type="EMBL" id="SFU12069.1"/>
    </source>
</evidence>
<feature type="domain" description="Erythromycin biosynthesis protein CIII-like C-terminal" evidence="2">
    <location>
        <begin position="308"/>
        <end position="404"/>
    </location>
</feature>
<keyword evidence="3" id="KW-0808">Transferase</keyword>
<dbReference type="GO" id="GO:0005975">
    <property type="term" value="P:carbohydrate metabolic process"/>
    <property type="evidence" value="ECO:0007669"/>
    <property type="project" value="InterPro"/>
</dbReference>
<evidence type="ECO:0000259" key="1">
    <source>
        <dbReference type="Pfam" id="PF03033"/>
    </source>
</evidence>